<organism evidence="2 3">
    <name type="scientific">Haplochromis burtoni</name>
    <name type="common">Burton's mouthbrooder</name>
    <name type="synonym">Chromis burtoni</name>
    <dbReference type="NCBI Taxonomy" id="8153"/>
    <lineage>
        <taxon>Eukaryota</taxon>
        <taxon>Metazoa</taxon>
        <taxon>Chordata</taxon>
        <taxon>Craniata</taxon>
        <taxon>Vertebrata</taxon>
        <taxon>Euteleostomi</taxon>
        <taxon>Actinopterygii</taxon>
        <taxon>Neopterygii</taxon>
        <taxon>Teleostei</taxon>
        <taxon>Neoteleostei</taxon>
        <taxon>Acanthomorphata</taxon>
        <taxon>Ovalentaria</taxon>
        <taxon>Cichlomorphae</taxon>
        <taxon>Cichliformes</taxon>
        <taxon>Cichlidae</taxon>
        <taxon>African cichlids</taxon>
        <taxon>Pseudocrenilabrinae</taxon>
        <taxon>Haplochromini</taxon>
        <taxon>Haplochromis</taxon>
    </lineage>
</organism>
<dbReference type="PANTHER" id="PTHR46399:SF7">
    <property type="entry name" value="RYANODINE RECEPTOR 2"/>
    <property type="match status" value="1"/>
</dbReference>
<dbReference type="GO" id="GO:0005790">
    <property type="term" value="C:smooth endoplasmic reticulum"/>
    <property type="evidence" value="ECO:0007669"/>
    <property type="project" value="TreeGrafter"/>
</dbReference>
<dbReference type="Ensembl" id="ENSHBUT00000035263.1">
    <property type="protein sequence ID" value="ENSHBUP00000018870.1"/>
    <property type="gene ID" value="ENSHBUG00000020984.1"/>
</dbReference>
<sequence length="171" mass="19144">MRMSYCLNIECLVLWALSSVFLSFDCLTLLSSSFVFLFFRSASSSHLPLNLFSLFCKLGVLVRHRISLFGNNATSIVNCLQILGQSLDARTVMKTGLESVKAALRSYFDSAAKDLEKTQENLKLGQFTHSRDQPRGATQIINYTTFALLPVLSSLFEHIGQNMFGEDLICK</sequence>
<keyword evidence="1" id="KW-0472">Membrane</keyword>
<accession>A0A3Q2W337</accession>
<dbReference type="PANTHER" id="PTHR46399">
    <property type="entry name" value="B30.2/SPRY DOMAIN-CONTAINING PROTEIN"/>
    <property type="match status" value="1"/>
</dbReference>
<reference evidence="2" key="1">
    <citation type="submission" date="2025-08" db="UniProtKB">
        <authorList>
            <consortium name="Ensembl"/>
        </authorList>
    </citation>
    <scope>IDENTIFICATION</scope>
</reference>
<dbReference type="Proteomes" id="UP000264840">
    <property type="component" value="Unplaced"/>
</dbReference>
<protein>
    <submittedName>
        <fullName evidence="2">Uncharacterized protein</fullName>
    </submittedName>
</protein>
<dbReference type="InterPro" id="IPR015925">
    <property type="entry name" value="Ryanodine_IP3_receptor"/>
</dbReference>
<proteinExistence type="predicted"/>
<dbReference type="AlphaFoldDB" id="A0A3Q2W337"/>
<evidence type="ECO:0000313" key="3">
    <source>
        <dbReference type="Proteomes" id="UP000264840"/>
    </source>
</evidence>
<keyword evidence="3" id="KW-1185">Reference proteome</keyword>
<dbReference type="GO" id="GO:0042383">
    <property type="term" value="C:sarcolemma"/>
    <property type="evidence" value="ECO:0007669"/>
    <property type="project" value="TreeGrafter"/>
</dbReference>
<name>A0A3Q2W337_HAPBU</name>
<dbReference type="GO" id="GO:0030018">
    <property type="term" value="C:Z disc"/>
    <property type="evidence" value="ECO:0007669"/>
    <property type="project" value="TreeGrafter"/>
</dbReference>
<reference evidence="2" key="2">
    <citation type="submission" date="2025-09" db="UniProtKB">
        <authorList>
            <consortium name="Ensembl"/>
        </authorList>
    </citation>
    <scope>IDENTIFICATION</scope>
</reference>
<dbReference type="GO" id="GO:0014808">
    <property type="term" value="P:release of sequestered calcium ion into cytosol by sarcoplasmic reticulum"/>
    <property type="evidence" value="ECO:0007669"/>
    <property type="project" value="TreeGrafter"/>
</dbReference>
<dbReference type="OMA" id="VWSEIHA"/>
<dbReference type="GO" id="GO:0005219">
    <property type="term" value="F:ryanodine-sensitive calcium-release channel activity"/>
    <property type="evidence" value="ECO:0007669"/>
    <property type="project" value="TreeGrafter"/>
</dbReference>
<dbReference type="GeneTree" id="ENSGT00940000154906"/>
<dbReference type="GO" id="GO:0034704">
    <property type="term" value="C:calcium channel complex"/>
    <property type="evidence" value="ECO:0007669"/>
    <property type="project" value="TreeGrafter"/>
</dbReference>
<dbReference type="GO" id="GO:0033017">
    <property type="term" value="C:sarcoplasmic reticulum membrane"/>
    <property type="evidence" value="ECO:0007669"/>
    <property type="project" value="TreeGrafter"/>
</dbReference>
<evidence type="ECO:0000256" key="1">
    <source>
        <dbReference type="SAM" id="Phobius"/>
    </source>
</evidence>
<keyword evidence="1" id="KW-0812">Transmembrane</keyword>
<feature type="transmembrane region" description="Helical" evidence="1">
    <location>
        <begin position="12"/>
        <end position="39"/>
    </location>
</feature>
<evidence type="ECO:0000313" key="2">
    <source>
        <dbReference type="Ensembl" id="ENSHBUP00000018870.1"/>
    </source>
</evidence>
<keyword evidence="1" id="KW-1133">Transmembrane helix</keyword>
<dbReference type="STRING" id="8153.ENSHBUP00000018870"/>
<dbReference type="GO" id="GO:0006941">
    <property type="term" value="P:striated muscle contraction"/>
    <property type="evidence" value="ECO:0007669"/>
    <property type="project" value="TreeGrafter"/>
</dbReference>